<name>B0C7N3_ACAM1</name>
<sequence length="43" mass="4924">MLLVAELETIIKMCFDILKIDGYWVDEVFLSRGQIAISAMFLS</sequence>
<dbReference type="Proteomes" id="UP000000268">
    <property type="component" value="Chromosome"/>
</dbReference>
<keyword evidence="2" id="KW-1185">Reference proteome</keyword>
<proteinExistence type="predicted"/>
<reference evidence="1 2" key="1">
    <citation type="journal article" date="2008" name="Proc. Natl. Acad. Sci. U.S.A.">
        <title>Niche adaptation and genome expansion in the chlorophyll d-producing cyanobacterium Acaryochloris marina.</title>
        <authorList>
            <person name="Swingley W.D."/>
            <person name="Chen M."/>
            <person name="Cheung P.C."/>
            <person name="Conrad A.L."/>
            <person name="Dejesa L.C."/>
            <person name="Hao J."/>
            <person name="Honchak B.M."/>
            <person name="Karbach L.E."/>
            <person name="Kurdoglu A."/>
            <person name="Lahiri S."/>
            <person name="Mastrian S.D."/>
            <person name="Miyashita H."/>
            <person name="Page L."/>
            <person name="Ramakrishna P."/>
            <person name="Satoh S."/>
            <person name="Sattley W.M."/>
            <person name="Shimada Y."/>
            <person name="Taylor H.L."/>
            <person name="Tomo T."/>
            <person name="Tsuchiya T."/>
            <person name="Wang Z.T."/>
            <person name="Raymond J."/>
            <person name="Mimuro M."/>
            <person name="Blankenship R.E."/>
            <person name="Touchman J.W."/>
        </authorList>
    </citation>
    <scope>NUCLEOTIDE SEQUENCE [LARGE SCALE GENOMIC DNA]</scope>
    <source>
        <strain evidence="2">MBIC 11017</strain>
    </source>
</reference>
<dbReference type="KEGG" id="amr:AM1_0207"/>
<protein>
    <submittedName>
        <fullName evidence="1">Uncharacterized protein</fullName>
    </submittedName>
</protein>
<organism evidence="1 2">
    <name type="scientific">Acaryochloris marina (strain MBIC 11017)</name>
    <dbReference type="NCBI Taxonomy" id="329726"/>
    <lineage>
        <taxon>Bacteria</taxon>
        <taxon>Bacillati</taxon>
        <taxon>Cyanobacteriota</taxon>
        <taxon>Cyanophyceae</taxon>
        <taxon>Acaryochloridales</taxon>
        <taxon>Acaryochloridaceae</taxon>
        <taxon>Acaryochloris</taxon>
    </lineage>
</organism>
<accession>B0C7N3</accession>
<evidence type="ECO:0000313" key="2">
    <source>
        <dbReference type="Proteomes" id="UP000000268"/>
    </source>
</evidence>
<dbReference type="AlphaFoldDB" id="B0C7N3"/>
<dbReference type="HOGENOM" id="CLU_3228050_0_0_3"/>
<evidence type="ECO:0000313" key="1">
    <source>
        <dbReference type="EMBL" id="ABW25293.1"/>
    </source>
</evidence>
<dbReference type="EMBL" id="CP000828">
    <property type="protein sequence ID" value="ABW25293.1"/>
    <property type="molecule type" value="Genomic_DNA"/>
</dbReference>
<gene>
    <name evidence="1" type="ordered locus">AM1_0207</name>
</gene>